<evidence type="ECO:0000256" key="1">
    <source>
        <dbReference type="SAM" id="MobiDB-lite"/>
    </source>
</evidence>
<feature type="compositionally biased region" description="Basic and acidic residues" evidence="1">
    <location>
        <begin position="375"/>
        <end position="388"/>
    </location>
</feature>
<evidence type="ECO:0008006" key="4">
    <source>
        <dbReference type="Google" id="ProtNLM"/>
    </source>
</evidence>
<sequence>MAVSADSSTMSELTTDLDQIHIRHSSPISTLHEDVLGHIFLLNTDMGISLGDAHFWAKTESAISALDTTLISSRVCRRWRSLLLDWPIIWGRSLHLDRLCKLGEEGWKEIIRRTGAAPLWLVGYIKIDPSTDFVADVFVPLVQANWCRVQTFCVCIRDDEGMPPPELFQVFTQSAPMLEIFALQKKNAGEGVPLSASDLQGVRLFNGSAPRLCFLCNSAIALTMPNIGHASWLGQLRLLKLSDLKMPPIELLAVLRCTPLLESLYLRWLPWSAGLPNADAIESHSINLPHLVNLRACHSFHVDLALIRIIRPSRDCSSFKFLPVCPAETISQEDVAATIEALTPYLDGYFSFRKVRSASIWASPDVDIGFEMNHAEGSRDENRPRDTNSRSSSPLTINLSSLAGYPPRPDLDPDSLIAALLKPHLAQLSSVQNLNLILSCHDKSCVALETTMEALQGVESLTISKSGLHVLDRYLDDNTKVFFPRLQKLIVKLVNDGWPVIAHVVKDIFVKLLSGRGVACILPVRYLEFDRRPFGDWSFLDEFDGLTVTLPGDNRTLPPTIYVCGTGSPETLNADTGREHW</sequence>
<accession>A0A409XZ91</accession>
<dbReference type="AlphaFoldDB" id="A0A409XZ91"/>
<feature type="region of interest" description="Disordered" evidence="1">
    <location>
        <begin position="375"/>
        <end position="400"/>
    </location>
</feature>
<dbReference type="Proteomes" id="UP000284706">
    <property type="component" value="Unassembled WGS sequence"/>
</dbReference>
<dbReference type="InParanoid" id="A0A409XZ91"/>
<gene>
    <name evidence="2" type="ORF">CVT26_004734</name>
</gene>
<evidence type="ECO:0000313" key="2">
    <source>
        <dbReference type="EMBL" id="PPQ96100.1"/>
    </source>
</evidence>
<protein>
    <recommendedName>
        <fullName evidence="4">F-box domain-containing protein</fullName>
    </recommendedName>
</protein>
<name>A0A409XZ91_9AGAR</name>
<reference evidence="2 3" key="1">
    <citation type="journal article" date="2018" name="Evol. Lett.">
        <title>Horizontal gene cluster transfer increased hallucinogenic mushroom diversity.</title>
        <authorList>
            <person name="Reynolds H.T."/>
            <person name="Vijayakumar V."/>
            <person name="Gluck-Thaler E."/>
            <person name="Korotkin H.B."/>
            <person name="Matheny P.B."/>
            <person name="Slot J.C."/>
        </authorList>
    </citation>
    <scope>NUCLEOTIDE SEQUENCE [LARGE SCALE GENOMIC DNA]</scope>
    <source>
        <strain evidence="2 3">SRW20</strain>
    </source>
</reference>
<feature type="compositionally biased region" description="Polar residues" evidence="1">
    <location>
        <begin position="389"/>
        <end position="400"/>
    </location>
</feature>
<evidence type="ECO:0000313" key="3">
    <source>
        <dbReference type="Proteomes" id="UP000284706"/>
    </source>
</evidence>
<dbReference type="EMBL" id="NHYE01001395">
    <property type="protein sequence ID" value="PPQ96100.1"/>
    <property type="molecule type" value="Genomic_DNA"/>
</dbReference>
<dbReference type="OrthoDB" id="3071567at2759"/>
<keyword evidence="3" id="KW-1185">Reference proteome</keyword>
<organism evidence="2 3">
    <name type="scientific">Gymnopilus dilepis</name>
    <dbReference type="NCBI Taxonomy" id="231916"/>
    <lineage>
        <taxon>Eukaryota</taxon>
        <taxon>Fungi</taxon>
        <taxon>Dikarya</taxon>
        <taxon>Basidiomycota</taxon>
        <taxon>Agaricomycotina</taxon>
        <taxon>Agaricomycetes</taxon>
        <taxon>Agaricomycetidae</taxon>
        <taxon>Agaricales</taxon>
        <taxon>Agaricineae</taxon>
        <taxon>Hymenogastraceae</taxon>
        <taxon>Gymnopilus</taxon>
    </lineage>
</organism>
<proteinExistence type="predicted"/>
<comment type="caution">
    <text evidence="2">The sequence shown here is derived from an EMBL/GenBank/DDBJ whole genome shotgun (WGS) entry which is preliminary data.</text>
</comment>